<evidence type="ECO:0000256" key="2">
    <source>
        <dbReference type="ARBA" id="ARBA00022670"/>
    </source>
</evidence>
<evidence type="ECO:0000256" key="4">
    <source>
        <dbReference type="ARBA" id="ARBA00022801"/>
    </source>
</evidence>
<dbReference type="KEGG" id="mgot:MgSA37_00253"/>
<keyword evidence="4" id="KW-0378">Hydrolase</keyword>
<keyword evidence="5" id="KW-0862">Zinc</keyword>
<dbReference type="GO" id="GO:0046872">
    <property type="term" value="F:metal ion binding"/>
    <property type="evidence" value="ECO:0007669"/>
    <property type="project" value="UniProtKB-KW"/>
</dbReference>
<dbReference type="SUPFAM" id="SSF55486">
    <property type="entry name" value="Metalloproteases ('zincins'), catalytic domain"/>
    <property type="match status" value="1"/>
</dbReference>
<dbReference type="InterPro" id="IPR024079">
    <property type="entry name" value="MetalloPept_cat_dom_sf"/>
</dbReference>
<dbReference type="EMBL" id="AP017313">
    <property type="protein sequence ID" value="BAU52103.1"/>
    <property type="molecule type" value="Genomic_DNA"/>
</dbReference>
<sequence>MRLLLFPLYAVMMWVMADHSKIIFIQPLGNVNKEEISLVKSSVERFYHYKCVIKPAVSLSDDILAGSKTRYEANRILAKYRSGEITLILTQNDIAIKNPERHTNEWGVFGLGAMPGTTCVISTFRLKRYATKQLFHLRLIKVCLHEIGHNLGLEHCTSGDKRCLMNDAKGTIKEVDGEELFLCAKCKKQLCNDGVCL</sequence>
<evidence type="ECO:0000256" key="1">
    <source>
        <dbReference type="ARBA" id="ARBA00001947"/>
    </source>
</evidence>
<evidence type="ECO:0000256" key="3">
    <source>
        <dbReference type="ARBA" id="ARBA00022723"/>
    </source>
</evidence>
<reference evidence="7 8" key="1">
    <citation type="submission" date="2015-12" db="EMBL/GenBank/DDBJ databases">
        <title>Genome sequence of Mucilaginibacter gotjawali.</title>
        <authorList>
            <person name="Lee J.S."/>
            <person name="Lee K.C."/>
            <person name="Kim K.K."/>
            <person name="Lee B.W."/>
        </authorList>
    </citation>
    <scope>NUCLEOTIDE SEQUENCE [LARGE SCALE GENOMIC DNA]</scope>
    <source>
        <strain evidence="7 8">SA3-7</strain>
    </source>
</reference>
<name>A0A110B022_9SPHI</name>
<keyword evidence="2" id="KW-0645">Protease</keyword>
<keyword evidence="3" id="KW-0479">Metal-binding</keyword>
<evidence type="ECO:0000256" key="6">
    <source>
        <dbReference type="ARBA" id="ARBA00023049"/>
    </source>
</evidence>
<dbReference type="OrthoDB" id="9784246at2"/>
<evidence type="ECO:0000313" key="8">
    <source>
        <dbReference type="Proteomes" id="UP000218263"/>
    </source>
</evidence>
<dbReference type="Gene3D" id="3.40.390.10">
    <property type="entry name" value="Collagenase (Catalytic Domain)"/>
    <property type="match status" value="1"/>
</dbReference>
<evidence type="ECO:0000256" key="5">
    <source>
        <dbReference type="ARBA" id="ARBA00022833"/>
    </source>
</evidence>
<dbReference type="PANTHER" id="PTHR15910">
    <property type="entry name" value="ARCHAEMETZINCIN"/>
    <property type="match status" value="1"/>
</dbReference>
<protein>
    <submittedName>
        <fullName evidence="7">Peptidase family M54</fullName>
    </submittedName>
</protein>
<dbReference type="Pfam" id="PF07998">
    <property type="entry name" value="Peptidase_M54"/>
    <property type="match status" value="1"/>
</dbReference>
<dbReference type="GO" id="GO:0008237">
    <property type="term" value="F:metallopeptidase activity"/>
    <property type="evidence" value="ECO:0007669"/>
    <property type="project" value="UniProtKB-KW"/>
</dbReference>
<organism evidence="7 8">
    <name type="scientific">Mucilaginibacter gotjawali</name>
    <dbReference type="NCBI Taxonomy" id="1550579"/>
    <lineage>
        <taxon>Bacteria</taxon>
        <taxon>Pseudomonadati</taxon>
        <taxon>Bacteroidota</taxon>
        <taxon>Sphingobacteriia</taxon>
        <taxon>Sphingobacteriales</taxon>
        <taxon>Sphingobacteriaceae</taxon>
        <taxon>Mucilaginibacter</taxon>
    </lineage>
</organism>
<proteinExistence type="predicted"/>
<keyword evidence="6" id="KW-0482">Metalloprotease</keyword>
<dbReference type="GO" id="GO:0006508">
    <property type="term" value="P:proteolysis"/>
    <property type="evidence" value="ECO:0007669"/>
    <property type="project" value="UniProtKB-KW"/>
</dbReference>
<dbReference type="Proteomes" id="UP000218263">
    <property type="component" value="Chromosome"/>
</dbReference>
<evidence type="ECO:0000313" key="7">
    <source>
        <dbReference type="EMBL" id="BAU52103.1"/>
    </source>
</evidence>
<dbReference type="AlphaFoldDB" id="A0A110B022"/>
<comment type="cofactor">
    <cofactor evidence="1">
        <name>Zn(2+)</name>
        <dbReference type="ChEBI" id="CHEBI:29105"/>
    </cofactor>
</comment>
<keyword evidence="8" id="KW-1185">Reference proteome</keyword>
<dbReference type="RefSeq" id="WP_096349463.1">
    <property type="nucleotide sequence ID" value="NZ_AP017313.1"/>
</dbReference>
<dbReference type="InterPro" id="IPR012962">
    <property type="entry name" value="Pept_M54_archaemetzincn"/>
</dbReference>
<accession>A0A110B022</accession>
<dbReference type="PANTHER" id="PTHR15910:SF1">
    <property type="entry name" value="ARCHAEMETZINCIN-2"/>
    <property type="match status" value="1"/>
</dbReference>
<gene>
    <name evidence="7" type="ORF">MgSA37_00253</name>
</gene>